<reference evidence="1" key="1">
    <citation type="submission" date="2024-07" db="EMBL/GenBank/DDBJ databases">
        <authorList>
            <person name="Yu S.T."/>
        </authorList>
    </citation>
    <scope>NUCLEOTIDE SEQUENCE</scope>
    <source>
        <strain evidence="1">R28</strain>
    </source>
</reference>
<protein>
    <submittedName>
        <fullName evidence="1">Uncharacterized protein</fullName>
    </submittedName>
</protein>
<accession>A0AB39QCB5</accession>
<name>A0AB39QCB5_9ACTN</name>
<sequence>MTSTVISCRIEVAAGTLDRAAKRIPEASLTDLTYRFPLGTVTLEGSGAVFSVEEVTVFDFTRGMLYALGDLGKDGEAEYDFTEGEGSLLMKIRSDQLVEVTADFTDGTITASYAQISSAVREASLGLLERIEASCPKALRNTYIAELAAELQRQKGA</sequence>
<evidence type="ECO:0000313" key="1">
    <source>
        <dbReference type="EMBL" id="XDQ38704.1"/>
    </source>
</evidence>
<dbReference type="EMBL" id="CP163439">
    <property type="protein sequence ID" value="XDQ38704.1"/>
    <property type="molecule type" value="Genomic_DNA"/>
</dbReference>
<gene>
    <name evidence="1" type="ORF">AB5J49_38070</name>
</gene>
<dbReference type="AlphaFoldDB" id="A0AB39QCB5"/>
<dbReference type="RefSeq" id="WP_369173407.1">
    <property type="nucleotide sequence ID" value="NZ_CP163439.1"/>
</dbReference>
<proteinExistence type="predicted"/>
<organism evidence="1">
    <name type="scientific">Streptomyces sp. R28</name>
    <dbReference type="NCBI Taxonomy" id="3238628"/>
    <lineage>
        <taxon>Bacteria</taxon>
        <taxon>Bacillati</taxon>
        <taxon>Actinomycetota</taxon>
        <taxon>Actinomycetes</taxon>
        <taxon>Kitasatosporales</taxon>
        <taxon>Streptomycetaceae</taxon>
        <taxon>Streptomyces</taxon>
    </lineage>
</organism>